<dbReference type="EMBL" id="CP015243">
    <property type="protein sequence ID" value="ANF57081.1"/>
    <property type="molecule type" value="Genomic_DNA"/>
</dbReference>
<name>A0A172YCU5_9GAMM</name>
<keyword evidence="2" id="KW-0464">Manganese</keyword>
<evidence type="ECO:0000256" key="2">
    <source>
        <dbReference type="PIRSR" id="PIRSR005962-1"/>
    </source>
</evidence>
<evidence type="ECO:0000256" key="1">
    <source>
        <dbReference type="ARBA" id="ARBA00022801"/>
    </source>
</evidence>
<dbReference type="PANTHER" id="PTHR11014:SF63">
    <property type="entry name" value="METALLOPEPTIDASE, PUTATIVE (AFU_ORTHOLOGUE AFUA_6G09600)-RELATED"/>
    <property type="match status" value="1"/>
</dbReference>
<feature type="binding site" evidence="2">
    <location>
        <position position="169"/>
    </location>
    <ligand>
        <name>Mn(2+)</name>
        <dbReference type="ChEBI" id="CHEBI:29035"/>
        <label>2</label>
    </ligand>
</feature>
<dbReference type="SUPFAM" id="SSF55031">
    <property type="entry name" value="Bacterial exopeptidase dimerisation domain"/>
    <property type="match status" value="1"/>
</dbReference>
<organism evidence="4 5">
    <name type="scientific">Halotalea alkalilenta</name>
    <dbReference type="NCBI Taxonomy" id="376489"/>
    <lineage>
        <taxon>Bacteria</taxon>
        <taxon>Pseudomonadati</taxon>
        <taxon>Pseudomonadota</taxon>
        <taxon>Gammaproteobacteria</taxon>
        <taxon>Oceanospirillales</taxon>
        <taxon>Halomonadaceae</taxon>
        <taxon>Halotalea</taxon>
    </lineage>
</organism>
<feature type="binding site" evidence="2">
    <location>
        <position position="110"/>
    </location>
    <ligand>
        <name>Mn(2+)</name>
        <dbReference type="ChEBI" id="CHEBI:29035"/>
        <label>2</label>
    </ligand>
</feature>
<dbReference type="SUPFAM" id="SSF53187">
    <property type="entry name" value="Zn-dependent exopeptidases"/>
    <property type="match status" value="1"/>
</dbReference>
<proteinExistence type="predicted"/>
<dbReference type="InterPro" id="IPR017439">
    <property type="entry name" value="Amidohydrolase"/>
</dbReference>
<feature type="binding site" evidence="2">
    <location>
        <position position="143"/>
    </location>
    <ligand>
        <name>Mn(2+)</name>
        <dbReference type="ChEBI" id="CHEBI:29035"/>
        <label>2</label>
    </ligand>
</feature>
<feature type="binding site" evidence="2">
    <location>
        <position position="108"/>
    </location>
    <ligand>
        <name>Mn(2+)</name>
        <dbReference type="ChEBI" id="CHEBI:29035"/>
        <label>2</label>
    </ligand>
</feature>
<dbReference type="Gene3D" id="3.30.70.360">
    <property type="match status" value="1"/>
</dbReference>
<dbReference type="Pfam" id="PF07687">
    <property type="entry name" value="M20_dimer"/>
    <property type="match status" value="1"/>
</dbReference>
<accession>A0A172YCU5</accession>
<dbReference type="PANTHER" id="PTHR11014">
    <property type="entry name" value="PEPTIDASE M20 FAMILY MEMBER"/>
    <property type="match status" value="1"/>
</dbReference>
<dbReference type="NCBIfam" id="TIGR01891">
    <property type="entry name" value="amidohydrolases"/>
    <property type="match status" value="1"/>
</dbReference>
<dbReference type="Pfam" id="PF01546">
    <property type="entry name" value="Peptidase_M20"/>
    <property type="match status" value="1"/>
</dbReference>
<dbReference type="InterPro" id="IPR036264">
    <property type="entry name" value="Bact_exopeptidase_dim_dom"/>
</dbReference>
<dbReference type="STRING" id="376489.A5892_06050"/>
<dbReference type="GO" id="GO:0050118">
    <property type="term" value="F:N-acetyldiaminopimelate deacetylase activity"/>
    <property type="evidence" value="ECO:0007669"/>
    <property type="project" value="UniProtKB-ARBA"/>
</dbReference>
<dbReference type="GO" id="GO:0046872">
    <property type="term" value="F:metal ion binding"/>
    <property type="evidence" value="ECO:0007669"/>
    <property type="project" value="UniProtKB-KW"/>
</dbReference>
<dbReference type="GO" id="GO:0019877">
    <property type="term" value="P:diaminopimelate biosynthetic process"/>
    <property type="evidence" value="ECO:0007669"/>
    <property type="project" value="UniProtKB-ARBA"/>
</dbReference>
<dbReference type="Gene3D" id="3.40.630.10">
    <property type="entry name" value="Zn peptidases"/>
    <property type="match status" value="1"/>
</dbReference>
<sequence length="391" mass="42227">MSLPTQPDPVRARIQEYLPEMVSLRRDIHTHPELGYHEHRTSDLVAERLEQWGFEVDRGLGGTGVVGTLKRGNGGAVIGLRADMDALPIEETTGLPYASRNPGVMHACGHDGHTTTLLTAARYLAEHGEFDGTLRVIFQPAEESLAGALKMLEEGLFERFPCDAIFGLHNMPGVPAGKLCFVEGPTMASSDTAIIRVQGRGGHGAVPQLSVDPVVAAASLVMALQSVVSRNVAPLETGVVTIGSIQGGTVSNVIPDSVELKLTIRAFSNQVRDLLERRIIEISKAQAQSFGAEALIDYQRGYPVLVNHTSETQLAREVALEHFGEDAIEAGFEPITASEDFAYMLEKVPGCYLFVGNGDSASLHNPGYNFNDEILPVGAAYWVKLVERYLG</sequence>
<reference evidence="4 5" key="1">
    <citation type="submission" date="2016-04" db="EMBL/GenBank/DDBJ databases">
        <title>Complete Genome Sequence of Halotalea alkalilenta IHB B 13600.</title>
        <authorList>
            <person name="Swarnkar M.K."/>
            <person name="Sharma A."/>
            <person name="Kaushal K."/>
            <person name="Soni R."/>
            <person name="Rana S."/>
            <person name="Singh A.K."/>
            <person name="Gulati A."/>
        </authorList>
    </citation>
    <scope>NUCLEOTIDE SEQUENCE [LARGE SCALE GENOMIC DNA]</scope>
    <source>
        <strain evidence="4 5">IHB B 13600</strain>
    </source>
</reference>
<evidence type="ECO:0000313" key="5">
    <source>
        <dbReference type="Proteomes" id="UP000077875"/>
    </source>
</evidence>
<keyword evidence="5" id="KW-1185">Reference proteome</keyword>
<dbReference type="KEGG" id="haa:A5892_06050"/>
<dbReference type="AlphaFoldDB" id="A0A172YCU5"/>
<dbReference type="PIRSF" id="PIRSF005962">
    <property type="entry name" value="Pept_M20D_amidohydro"/>
    <property type="match status" value="1"/>
</dbReference>
<protein>
    <submittedName>
        <fullName evidence="4">Amidohydrolase</fullName>
    </submittedName>
</protein>
<evidence type="ECO:0000259" key="3">
    <source>
        <dbReference type="Pfam" id="PF07687"/>
    </source>
</evidence>
<dbReference type="RefSeq" id="WP_064122038.1">
    <property type="nucleotide sequence ID" value="NZ_CP015243.1"/>
</dbReference>
<keyword evidence="2" id="KW-0479">Metal-binding</keyword>
<keyword evidence="1 4" id="KW-0378">Hydrolase</keyword>
<dbReference type="InterPro" id="IPR011650">
    <property type="entry name" value="Peptidase_M20_dimer"/>
</dbReference>
<gene>
    <name evidence="4" type="ORF">A5892_06050</name>
</gene>
<feature type="binding site" evidence="2">
    <location>
        <position position="364"/>
    </location>
    <ligand>
        <name>Mn(2+)</name>
        <dbReference type="ChEBI" id="CHEBI:29035"/>
        <label>2</label>
    </ligand>
</feature>
<evidence type="ECO:0000313" key="4">
    <source>
        <dbReference type="EMBL" id="ANF57081.1"/>
    </source>
</evidence>
<feature type="domain" description="Peptidase M20 dimerisation" evidence="3">
    <location>
        <begin position="192"/>
        <end position="287"/>
    </location>
</feature>
<dbReference type="CDD" id="cd05666">
    <property type="entry name" value="M20_Acy1-like"/>
    <property type="match status" value="1"/>
</dbReference>
<dbReference type="Proteomes" id="UP000077875">
    <property type="component" value="Chromosome"/>
</dbReference>
<dbReference type="FunFam" id="3.30.70.360:FF:000001">
    <property type="entry name" value="N-acetyldiaminopimelate deacetylase"/>
    <property type="match status" value="1"/>
</dbReference>
<comment type="cofactor">
    <cofactor evidence="2">
        <name>Mn(2+)</name>
        <dbReference type="ChEBI" id="CHEBI:29035"/>
    </cofactor>
    <text evidence="2">The Mn(2+) ion enhances activity.</text>
</comment>
<dbReference type="InterPro" id="IPR002933">
    <property type="entry name" value="Peptidase_M20"/>
</dbReference>